<accession>A0A6S7J9X5</accession>
<sequence length="368" mass="42435">MAGRVKLELTDPAECQVFDKSDGTEIDDVDCLATYEKGSVFIIGKEWKPVWSEDEGCSRPIGNMEGPTKIDSWTGDGGIVSSEEVTAEENRLSEDVELTEGLEDFGETSNQLHKESIIVEDNQKEQRHEEKKMNEGEIERGKKRTLMEELLDSDFKKKKTFEGHKDDEPTVTRKLMDDQFRHAKMKGIKIFKEEEIKKSKAELERIRKRFWNEKAEQLSTHPSTAKLSKSAFNGIIDVAWTLRKTSFIEDDARKLDSDETDLFPYEDSTTTTRKLGKQKKNTIPKNLDRMDLAHKNLLKIDKKVEQCREKFSKAKTAYEKDTLVKQYNALKTILNGVYTELKRAQDAAVKSIRHKKHLLNKRLMEKSP</sequence>
<evidence type="ECO:0000313" key="1">
    <source>
        <dbReference type="EMBL" id="CAB4026854.1"/>
    </source>
</evidence>
<gene>
    <name evidence="1" type="ORF">PACLA_8A035930</name>
</gene>
<dbReference type="OrthoDB" id="5990136at2759"/>
<dbReference type="AlphaFoldDB" id="A0A6S7J9X5"/>
<dbReference type="EMBL" id="CACRXK020014450">
    <property type="protein sequence ID" value="CAB4026854.1"/>
    <property type="molecule type" value="Genomic_DNA"/>
</dbReference>
<reference evidence="1" key="1">
    <citation type="submission" date="2020-04" db="EMBL/GenBank/DDBJ databases">
        <authorList>
            <person name="Alioto T."/>
            <person name="Alioto T."/>
            <person name="Gomez Garrido J."/>
        </authorList>
    </citation>
    <scope>NUCLEOTIDE SEQUENCE</scope>
    <source>
        <strain evidence="1">A484AB</strain>
    </source>
</reference>
<name>A0A6S7J9X5_PARCT</name>
<comment type="caution">
    <text evidence="1">The sequence shown here is derived from an EMBL/GenBank/DDBJ whole genome shotgun (WGS) entry which is preliminary data.</text>
</comment>
<evidence type="ECO:0000313" key="2">
    <source>
        <dbReference type="Proteomes" id="UP001152795"/>
    </source>
</evidence>
<keyword evidence="2" id="KW-1185">Reference proteome</keyword>
<proteinExistence type="predicted"/>
<organism evidence="1 2">
    <name type="scientific">Paramuricea clavata</name>
    <name type="common">Red gorgonian</name>
    <name type="synonym">Violescent sea-whip</name>
    <dbReference type="NCBI Taxonomy" id="317549"/>
    <lineage>
        <taxon>Eukaryota</taxon>
        <taxon>Metazoa</taxon>
        <taxon>Cnidaria</taxon>
        <taxon>Anthozoa</taxon>
        <taxon>Octocorallia</taxon>
        <taxon>Malacalcyonacea</taxon>
        <taxon>Plexauridae</taxon>
        <taxon>Paramuricea</taxon>
    </lineage>
</organism>
<protein>
    <submittedName>
        <fullName evidence="1">Uncharacterized protein</fullName>
    </submittedName>
</protein>
<dbReference type="Proteomes" id="UP001152795">
    <property type="component" value="Unassembled WGS sequence"/>
</dbReference>